<dbReference type="PANTHER" id="PTHR10286">
    <property type="entry name" value="INORGANIC PYROPHOSPHATASE"/>
    <property type="match status" value="1"/>
</dbReference>
<comment type="subunit">
    <text evidence="7">Homohexamer.</text>
</comment>
<comment type="catalytic activity">
    <reaction evidence="6 7">
        <text>diphosphate + H2O = 2 phosphate + H(+)</text>
        <dbReference type="Rhea" id="RHEA:24576"/>
        <dbReference type="ChEBI" id="CHEBI:15377"/>
        <dbReference type="ChEBI" id="CHEBI:15378"/>
        <dbReference type="ChEBI" id="CHEBI:33019"/>
        <dbReference type="ChEBI" id="CHEBI:43474"/>
        <dbReference type="EC" id="3.6.1.1"/>
    </reaction>
</comment>
<keyword evidence="3 7" id="KW-0479">Metal-binding</keyword>
<dbReference type="Pfam" id="PF00719">
    <property type="entry name" value="Pyrophosphatase"/>
    <property type="match status" value="1"/>
</dbReference>
<evidence type="ECO:0000256" key="1">
    <source>
        <dbReference type="ARBA" id="ARBA00001946"/>
    </source>
</evidence>
<evidence type="ECO:0000313" key="8">
    <source>
        <dbReference type="EMBL" id="CAE10806.1"/>
    </source>
</evidence>
<dbReference type="RefSeq" id="WP_011139589.1">
    <property type="nucleotide sequence ID" value="NC_005090.1"/>
</dbReference>
<feature type="binding site" evidence="7">
    <location>
        <position position="140"/>
    </location>
    <ligand>
        <name>substrate</name>
    </ligand>
</feature>
<name>Q7M8A3_WOLSU</name>
<dbReference type="EMBL" id="BX571661">
    <property type="protein sequence ID" value="CAE10806.1"/>
    <property type="molecule type" value="Genomic_DNA"/>
</dbReference>
<dbReference type="eggNOG" id="COG0221">
    <property type="taxonomic scope" value="Bacteria"/>
</dbReference>
<evidence type="ECO:0000256" key="5">
    <source>
        <dbReference type="ARBA" id="ARBA00022842"/>
    </source>
</evidence>
<dbReference type="HAMAP" id="MF_00209">
    <property type="entry name" value="Inorganic_PPase"/>
    <property type="match status" value="1"/>
</dbReference>
<feature type="binding site" evidence="7">
    <location>
        <position position="69"/>
    </location>
    <ligand>
        <name>Mg(2+)</name>
        <dbReference type="ChEBI" id="CHEBI:18420"/>
        <label>2</label>
    </ligand>
</feature>
<dbReference type="GO" id="GO:0000287">
    <property type="term" value="F:magnesium ion binding"/>
    <property type="evidence" value="ECO:0007669"/>
    <property type="project" value="UniProtKB-UniRule"/>
</dbReference>
<sequence length="181" mass="20263">MNIEKICYGENPDKLNAVIEIPYGSNIKYEIDKESGAVVVDRVMYSAMFYPANYGFVPNTLADDGDPADILVLNEYPLQAGSVIKCRLIGVLVMEDEAGMDEKLLAVPVTKIDPRYEGIQTYQDLPKITLDKIKNFFETYKMLEPNKWVRVKEFKDKDEAAALLEKAIKAYGGEGSCCCGK</sequence>
<feature type="binding site" evidence="7">
    <location>
        <position position="69"/>
    </location>
    <ligand>
        <name>Mg(2+)</name>
        <dbReference type="ChEBI" id="CHEBI:18420"/>
        <label>1</label>
    </ligand>
</feature>
<feature type="binding site" evidence="7">
    <location>
        <position position="54"/>
    </location>
    <ligand>
        <name>substrate</name>
    </ligand>
</feature>
<evidence type="ECO:0000256" key="2">
    <source>
        <dbReference type="ARBA" id="ARBA00022490"/>
    </source>
</evidence>
<dbReference type="GO" id="GO:0006796">
    <property type="term" value="P:phosphate-containing compound metabolic process"/>
    <property type="evidence" value="ECO:0007669"/>
    <property type="project" value="InterPro"/>
</dbReference>
<protein>
    <recommendedName>
        <fullName evidence="7">Inorganic pyrophosphatase</fullName>
        <ecNumber evidence="7">3.6.1.1</ecNumber>
    </recommendedName>
    <alternativeName>
        <fullName evidence="7">Pyrophosphate phospho-hydrolase</fullName>
        <shortName evidence="7">PPase</shortName>
    </alternativeName>
</protein>
<comment type="cofactor">
    <cofactor evidence="1 7">
        <name>Mg(2+)</name>
        <dbReference type="ChEBI" id="CHEBI:18420"/>
    </cofactor>
</comment>
<reference evidence="8 9" key="1">
    <citation type="journal article" date="2003" name="Proc. Natl. Acad. Sci. U.S.A.">
        <title>Complete genome sequence and analysis of Wolinella succinogenes.</title>
        <authorList>
            <person name="Baar C."/>
            <person name="Eppinger M."/>
            <person name="Raddatz G."/>
            <person name="Simon JM."/>
            <person name="Lanz C."/>
            <person name="Klimmek O."/>
            <person name="Nandakumar R."/>
            <person name="Gross R."/>
            <person name="Rosinus A."/>
            <person name="Keller H."/>
            <person name="Jagtap P."/>
            <person name="Linke B."/>
            <person name="Meyer F."/>
            <person name="Lederer H."/>
            <person name="Schuster S.C."/>
        </authorList>
    </citation>
    <scope>NUCLEOTIDE SEQUENCE [LARGE SCALE GENOMIC DNA]</scope>
    <source>
        <strain evidence="9">ATCC 29543 / DSM 1740 / CCUG 13145 / JCM 31913 / LMG 7466 / NCTC 11488 / FDC 602W</strain>
    </source>
</reference>
<dbReference type="EC" id="3.6.1.1" evidence="7"/>
<dbReference type="InterPro" id="IPR036649">
    <property type="entry name" value="Pyrophosphatase_sf"/>
</dbReference>
<dbReference type="NCBIfam" id="NF002317">
    <property type="entry name" value="PRK01250.1"/>
    <property type="match status" value="1"/>
</dbReference>
<dbReference type="HOGENOM" id="CLU_073198_1_0_7"/>
<comment type="subcellular location">
    <subcellularLocation>
        <location evidence="7">Cytoplasm</location>
    </subcellularLocation>
</comment>
<dbReference type="KEGG" id="wsu:WS1784"/>
<evidence type="ECO:0000256" key="4">
    <source>
        <dbReference type="ARBA" id="ARBA00022801"/>
    </source>
</evidence>
<dbReference type="SUPFAM" id="SSF50324">
    <property type="entry name" value="Inorganic pyrophosphatase"/>
    <property type="match status" value="1"/>
</dbReference>
<dbReference type="Proteomes" id="UP000000422">
    <property type="component" value="Chromosome"/>
</dbReference>
<feature type="binding site" evidence="7">
    <location>
        <position position="101"/>
    </location>
    <ligand>
        <name>Mg(2+)</name>
        <dbReference type="ChEBI" id="CHEBI:18420"/>
        <label>1</label>
    </ligand>
</feature>
<accession>Q7M8A3</accession>
<dbReference type="InterPro" id="IPR008162">
    <property type="entry name" value="Pyrophosphatase"/>
</dbReference>
<dbReference type="STRING" id="273121.WS1784"/>
<dbReference type="FunFam" id="3.90.80.10:FF:000003">
    <property type="entry name" value="Inorganic pyrophosphatase"/>
    <property type="match status" value="1"/>
</dbReference>
<dbReference type="GO" id="GO:0004427">
    <property type="term" value="F:inorganic diphosphate phosphatase activity"/>
    <property type="evidence" value="ECO:0007669"/>
    <property type="project" value="UniProtKB-UniRule"/>
</dbReference>
<keyword evidence="2 7" id="KW-0963">Cytoplasm</keyword>
<dbReference type="GO" id="GO:0005737">
    <property type="term" value="C:cytoplasm"/>
    <property type="evidence" value="ECO:0007669"/>
    <property type="project" value="UniProtKB-SubCell"/>
</dbReference>
<keyword evidence="5 7" id="KW-0460">Magnesium</keyword>
<dbReference type="CDD" id="cd00412">
    <property type="entry name" value="pyrophosphatase"/>
    <property type="match status" value="1"/>
</dbReference>
<keyword evidence="4 7" id="KW-0378">Hydrolase</keyword>
<feature type="binding site" evidence="7">
    <location>
        <position position="28"/>
    </location>
    <ligand>
        <name>substrate</name>
    </ligand>
</feature>
<keyword evidence="9" id="KW-1185">Reference proteome</keyword>
<comment type="function">
    <text evidence="7">Catalyzes the hydrolysis of inorganic pyrophosphate (PPi) forming two phosphate ions.</text>
</comment>
<comment type="similarity">
    <text evidence="7">Belongs to the PPase family.</text>
</comment>
<proteinExistence type="inferred from homology"/>
<dbReference type="Gene3D" id="3.90.80.10">
    <property type="entry name" value="Inorganic pyrophosphatase"/>
    <property type="match status" value="1"/>
</dbReference>
<feature type="binding site" evidence="7">
    <location>
        <position position="42"/>
    </location>
    <ligand>
        <name>substrate</name>
    </ligand>
</feature>
<evidence type="ECO:0000256" key="7">
    <source>
        <dbReference type="HAMAP-Rule" id="MF_00209"/>
    </source>
</evidence>
<evidence type="ECO:0000256" key="6">
    <source>
        <dbReference type="ARBA" id="ARBA00047820"/>
    </source>
</evidence>
<dbReference type="AlphaFoldDB" id="Q7M8A3"/>
<gene>
    <name evidence="8" type="primary">PPA</name>
    <name evidence="7" type="synonym">ppa</name>
    <name evidence="8" type="ordered locus">WS1784</name>
</gene>
<evidence type="ECO:0000256" key="3">
    <source>
        <dbReference type="ARBA" id="ARBA00022723"/>
    </source>
</evidence>
<organism evidence="8 9">
    <name type="scientific">Wolinella succinogenes (strain ATCC 29543 / DSM 1740 / CCUG 13145 / JCM 31913 / LMG 7466 / NCTC 11488 / FDC 602W)</name>
    <name type="common">Vibrio succinogenes</name>
    <dbReference type="NCBI Taxonomy" id="273121"/>
    <lineage>
        <taxon>Bacteria</taxon>
        <taxon>Pseudomonadati</taxon>
        <taxon>Campylobacterota</taxon>
        <taxon>Epsilonproteobacteria</taxon>
        <taxon>Campylobacterales</taxon>
        <taxon>Helicobacteraceae</taxon>
        <taxon>Wolinella</taxon>
    </lineage>
</organism>
<feature type="binding site" evidence="7">
    <location>
        <position position="64"/>
    </location>
    <ligand>
        <name>Mg(2+)</name>
        <dbReference type="ChEBI" id="CHEBI:18420"/>
        <label>1</label>
    </ligand>
</feature>
<evidence type="ECO:0000313" key="9">
    <source>
        <dbReference type="Proteomes" id="UP000000422"/>
    </source>
</evidence>